<dbReference type="EMBL" id="RDOM01000012">
    <property type="protein sequence ID" value="MBF4271808.1"/>
    <property type="molecule type" value="Genomic_DNA"/>
</dbReference>
<comment type="caution">
    <text evidence="5">The sequence shown here is derived from an EMBL/GenBank/DDBJ whole genome shotgun (WGS) entry which is preliminary data.</text>
</comment>
<evidence type="ECO:0000256" key="2">
    <source>
        <dbReference type="ARBA" id="ARBA00023125"/>
    </source>
</evidence>
<dbReference type="SUPFAM" id="SSF46894">
    <property type="entry name" value="C-terminal effector domain of the bipartite response regulators"/>
    <property type="match status" value="1"/>
</dbReference>
<dbReference type="PROSITE" id="PS50043">
    <property type="entry name" value="HTH_LUXR_2"/>
    <property type="match status" value="1"/>
</dbReference>
<evidence type="ECO:0000313" key="5">
    <source>
        <dbReference type="EMBL" id="MBF4271808.1"/>
    </source>
</evidence>
<feature type="domain" description="HTH luxR-type" evidence="4">
    <location>
        <begin position="204"/>
        <end position="269"/>
    </location>
</feature>
<organism evidence="5 6">
    <name type="scientific">Vibrio anguillarum</name>
    <name type="common">Listonella anguillarum</name>
    <dbReference type="NCBI Taxonomy" id="55601"/>
    <lineage>
        <taxon>Bacteria</taxon>
        <taxon>Pseudomonadati</taxon>
        <taxon>Pseudomonadota</taxon>
        <taxon>Gammaproteobacteria</taxon>
        <taxon>Vibrionales</taxon>
        <taxon>Vibrionaceae</taxon>
        <taxon>Vibrio</taxon>
    </lineage>
</organism>
<dbReference type="InterPro" id="IPR036388">
    <property type="entry name" value="WH-like_DNA-bd_sf"/>
</dbReference>
<gene>
    <name evidence="5" type="ORF">EAY07_07055</name>
</gene>
<dbReference type="PANTHER" id="PTHR44688:SF16">
    <property type="entry name" value="DNA-BINDING TRANSCRIPTIONAL ACTIVATOR DEVR_DOSR"/>
    <property type="match status" value="1"/>
</dbReference>
<accession>A0A241NKP9</accession>
<proteinExistence type="predicted"/>
<dbReference type="InterPro" id="IPR000792">
    <property type="entry name" value="Tscrpt_reg_LuxR_C"/>
</dbReference>
<name>A0A241NKP9_VIBAN</name>
<dbReference type="GO" id="GO:0006355">
    <property type="term" value="P:regulation of DNA-templated transcription"/>
    <property type="evidence" value="ECO:0007669"/>
    <property type="project" value="InterPro"/>
</dbReference>
<dbReference type="CDD" id="cd06170">
    <property type="entry name" value="LuxR_C_like"/>
    <property type="match status" value="1"/>
</dbReference>
<protein>
    <submittedName>
        <fullName evidence="5">LuxR family transcriptional regulator</fullName>
    </submittedName>
</protein>
<dbReference type="PRINTS" id="PR00038">
    <property type="entry name" value="HTHLUXR"/>
</dbReference>
<evidence type="ECO:0000259" key="4">
    <source>
        <dbReference type="PROSITE" id="PS50043"/>
    </source>
</evidence>
<evidence type="ECO:0000256" key="3">
    <source>
        <dbReference type="ARBA" id="ARBA00023163"/>
    </source>
</evidence>
<keyword evidence="2" id="KW-0238">DNA-binding</keyword>
<sequence length="272" mass="31742">MFILYVMTKSQFNNLLADSISSLKSPSFTPNLMAFIASLVNYDCAVILGLRTDKHPIYLYDSIKNNRELLFDRYLTSAFQDDPFYKMLTINEQQGVFSLKDVAKRDMDYQTYCNQFYLQTGWKDELSILIKVEATRWVLIYLGCTHEDNLFSPLNVKTLKSYFSVIQSLCQQHWKQTEFLLAEPVFSPESYSVKKRKFIEDGLHSFGKDLLSTREKQIARLILQGLDTKEIAKQLDITEGTVKNHRKRIYAQLRVSSLSELFQIFLNHIITH</sequence>
<dbReference type="SMART" id="SM00421">
    <property type="entry name" value="HTH_LUXR"/>
    <property type="match status" value="1"/>
</dbReference>
<keyword evidence="3" id="KW-0804">Transcription</keyword>
<reference evidence="5 6" key="1">
    <citation type="journal article" date="2021" name="PeerJ">
        <title>Analysis of 44 Vibrio anguillarum genomes reveals high genetic diversity.</title>
        <authorList>
            <person name="Hansen M.J."/>
            <person name="Dalsgaard I."/>
        </authorList>
    </citation>
    <scope>NUCLEOTIDE SEQUENCE [LARGE SCALE GENOMIC DNA]</scope>
    <source>
        <strain evidence="5 6">17-16730-2A</strain>
    </source>
</reference>
<dbReference type="PANTHER" id="PTHR44688">
    <property type="entry name" value="DNA-BINDING TRANSCRIPTIONAL ACTIVATOR DEVR_DOSR"/>
    <property type="match status" value="1"/>
</dbReference>
<dbReference type="Proteomes" id="UP000722957">
    <property type="component" value="Unassembled WGS sequence"/>
</dbReference>
<dbReference type="InterPro" id="IPR016032">
    <property type="entry name" value="Sig_transdc_resp-reg_C-effctor"/>
</dbReference>
<evidence type="ECO:0000313" key="6">
    <source>
        <dbReference type="Proteomes" id="UP000722957"/>
    </source>
</evidence>
<keyword evidence="1" id="KW-0805">Transcription regulation</keyword>
<evidence type="ECO:0000256" key="1">
    <source>
        <dbReference type="ARBA" id="ARBA00023015"/>
    </source>
</evidence>
<dbReference type="AlphaFoldDB" id="A0A241NKP9"/>
<dbReference type="Pfam" id="PF00196">
    <property type="entry name" value="GerE"/>
    <property type="match status" value="1"/>
</dbReference>
<dbReference type="GO" id="GO:0003677">
    <property type="term" value="F:DNA binding"/>
    <property type="evidence" value="ECO:0007669"/>
    <property type="project" value="UniProtKB-KW"/>
</dbReference>
<dbReference type="Gene3D" id="1.10.10.10">
    <property type="entry name" value="Winged helix-like DNA-binding domain superfamily/Winged helix DNA-binding domain"/>
    <property type="match status" value="1"/>
</dbReference>